<evidence type="ECO:0000256" key="1">
    <source>
        <dbReference type="SAM" id="MobiDB-lite"/>
    </source>
</evidence>
<dbReference type="EnsemblMetazoa" id="XM_030983852">
    <property type="protein sequence ID" value="XP_030839712"/>
    <property type="gene ID" value="LOC105447555"/>
</dbReference>
<reference evidence="2" key="2">
    <citation type="submission" date="2021-01" db="UniProtKB">
        <authorList>
            <consortium name="EnsemblMetazoa"/>
        </authorList>
    </citation>
    <scope>IDENTIFICATION</scope>
</reference>
<keyword evidence="3" id="KW-1185">Reference proteome</keyword>
<accession>A0A7M7NUY4</accession>
<feature type="compositionally biased region" description="Polar residues" evidence="1">
    <location>
        <begin position="350"/>
        <end position="359"/>
    </location>
</feature>
<feature type="compositionally biased region" description="Low complexity" evidence="1">
    <location>
        <begin position="154"/>
        <end position="173"/>
    </location>
</feature>
<dbReference type="GeneID" id="105447555"/>
<feature type="compositionally biased region" description="Polar residues" evidence="1">
    <location>
        <begin position="319"/>
        <end position="331"/>
    </location>
</feature>
<feature type="compositionally biased region" description="Basic and acidic residues" evidence="1">
    <location>
        <begin position="14"/>
        <end position="38"/>
    </location>
</feature>
<dbReference type="OMA" id="PRPRENL"/>
<sequence>MCLAYSPGAGIARNVDRLPENTQHRDRSAFQPPRDRQRTAAKPLVVLAQTASSPQSSAASTPRPTRRTPAGPSGNPPPSGTNLDRPVTRNPSAVSSSVRTVARNPSAISTAGRPVSRNPSTVSTRPVGRNPSAVSTRPVGRNPSAVPTRPVGRNPSAVSAVAQPVARPVARNPSALSTSNRPAAIGPTETTSPRSFSPVAGPIILNQSPESPVEESPVHIVPIAPSPSKPIRRFPSNVEAPPPVSVNPVQPLPTSIPKSPPPVAPKPLISPNAVRVLPPKAARAVPRPTPKLLPATHLNANPSTDEDNVDTRRSRLNSDKQNQPNSLSPPRSNKRAPAYNENLDSELQRALQNRRTYSTSDEDSVDDRGPLISSSGLRPGPSTGALVQPRSQPGRSGKQPTPGELAGAPLGDSPRSASPVDSLDGQAQKEKEKEGEEKEKDMLDDFFDGVKEKFDDCTVS</sequence>
<feature type="compositionally biased region" description="Low complexity" evidence="1">
    <location>
        <begin position="48"/>
        <end position="73"/>
    </location>
</feature>
<feature type="region of interest" description="Disordered" evidence="1">
    <location>
        <begin position="283"/>
        <end position="460"/>
    </location>
</feature>
<organism evidence="2 3">
    <name type="scientific">Strongylocentrotus purpuratus</name>
    <name type="common">Purple sea urchin</name>
    <dbReference type="NCBI Taxonomy" id="7668"/>
    <lineage>
        <taxon>Eukaryota</taxon>
        <taxon>Metazoa</taxon>
        <taxon>Echinodermata</taxon>
        <taxon>Eleutherozoa</taxon>
        <taxon>Echinozoa</taxon>
        <taxon>Echinoidea</taxon>
        <taxon>Euechinoidea</taxon>
        <taxon>Echinacea</taxon>
        <taxon>Camarodonta</taxon>
        <taxon>Echinidea</taxon>
        <taxon>Strongylocentrotidae</taxon>
        <taxon>Strongylocentrotus</taxon>
    </lineage>
</organism>
<feature type="region of interest" description="Disordered" evidence="1">
    <location>
        <begin position="1"/>
        <end position="266"/>
    </location>
</feature>
<proteinExistence type="predicted"/>
<feature type="compositionally biased region" description="Basic and acidic residues" evidence="1">
    <location>
        <begin position="427"/>
        <end position="460"/>
    </location>
</feature>
<dbReference type="AlphaFoldDB" id="A0A7M7NUY4"/>
<name>A0A7M7NUY4_STRPU</name>
<dbReference type="InParanoid" id="A0A7M7NUY4"/>
<feature type="compositionally biased region" description="Basic and acidic residues" evidence="1">
    <location>
        <begin position="309"/>
        <end position="318"/>
    </location>
</feature>
<evidence type="ECO:0000313" key="3">
    <source>
        <dbReference type="Proteomes" id="UP000007110"/>
    </source>
</evidence>
<reference evidence="3" key="1">
    <citation type="submission" date="2015-02" db="EMBL/GenBank/DDBJ databases">
        <title>Genome sequencing for Strongylocentrotus purpuratus.</title>
        <authorList>
            <person name="Murali S."/>
            <person name="Liu Y."/>
            <person name="Vee V."/>
            <person name="English A."/>
            <person name="Wang M."/>
            <person name="Skinner E."/>
            <person name="Han Y."/>
            <person name="Muzny D.M."/>
            <person name="Worley K.C."/>
            <person name="Gibbs R.A."/>
        </authorList>
    </citation>
    <scope>NUCLEOTIDE SEQUENCE</scope>
</reference>
<dbReference type="RefSeq" id="XP_030839712.1">
    <property type="nucleotide sequence ID" value="XM_030983852.1"/>
</dbReference>
<protein>
    <submittedName>
        <fullName evidence="2">Uncharacterized protein</fullName>
    </submittedName>
</protein>
<feature type="compositionally biased region" description="Low complexity" evidence="1">
    <location>
        <begin position="92"/>
        <end position="103"/>
    </location>
</feature>
<dbReference type="Proteomes" id="UP000007110">
    <property type="component" value="Unassembled WGS sequence"/>
</dbReference>
<evidence type="ECO:0000313" key="2">
    <source>
        <dbReference type="EnsemblMetazoa" id="XP_030839712"/>
    </source>
</evidence>
<dbReference type="KEGG" id="spu:105447555"/>